<gene>
    <name evidence="2" type="ORF">TM448A01411_0003</name>
</gene>
<organism evidence="2">
    <name type="scientific">viral metagenome</name>
    <dbReference type="NCBI Taxonomy" id="1070528"/>
    <lineage>
        <taxon>unclassified sequences</taxon>
        <taxon>metagenomes</taxon>
        <taxon>organismal metagenomes</taxon>
    </lineage>
</organism>
<keyword evidence="1" id="KW-0812">Transmembrane</keyword>
<evidence type="ECO:0000313" key="2">
    <source>
        <dbReference type="EMBL" id="QJA49607.1"/>
    </source>
</evidence>
<name>A0A6H1ZQM3_9ZZZZ</name>
<reference evidence="2" key="1">
    <citation type="submission" date="2020-03" db="EMBL/GenBank/DDBJ databases">
        <title>The deep terrestrial virosphere.</title>
        <authorList>
            <person name="Holmfeldt K."/>
            <person name="Nilsson E."/>
            <person name="Simone D."/>
            <person name="Lopez-Fernandez M."/>
            <person name="Wu X."/>
            <person name="de Brujin I."/>
            <person name="Lundin D."/>
            <person name="Andersson A."/>
            <person name="Bertilsson S."/>
            <person name="Dopson M."/>
        </authorList>
    </citation>
    <scope>NUCLEOTIDE SEQUENCE</scope>
    <source>
        <strain evidence="2">TM448A01411</strain>
    </source>
</reference>
<feature type="transmembrane region" description="Helical" evidence="1">
    <location>
        <begin position="129"/>
        <end position="148"/>
    </location>
</feature>
<proteinExistence type="predicted"/>
<sequence length="202" mass="22122">MALPLIMAVAQMAMQVGPAAIRGISSLFGGSDTADKIAGMVEQVDDVLGFSSEQKEMALTRKMQTLSPESMVELERIKVEMEKEITRRQELALNDKQVEQHETQETIRSGDKAEDPYIRTTRPLMARQSMWAVILYCFLMEVLNAFGYGVGIDVSVAALLSSPAWAYLGLRTLDGFAPHPKGSGQKVVSTLMNVGANVIKGR</sequence>
<evidence type="ECO:0008006" key="3">
    <source>
        <dbReference type="Google" id="ProtNLM"/>
    </source>
</evidence>
<dbReference type="EMBL" id="MT144145">
    <property type="protein sequence ID" value="QJA49607.1"/>
    <property type="molecule type" value="Genomic_DNA"/>
</dbReference>
<protein>
    <recommendedName>
        <fullName evidence="3">Holin</fullName>
    </recommendedName>
</protein>
<accession>A0A6H1ZQM3</accession>
<keyword evidence="1" id="KW-0472">Membrane</keyword>
<dbReference type="AlphaFoldDB" id="A0A6H1ZQM3"/>
<keyword evidence="1" id="KW-1133">Transmembrane helix</keyword>
<evidence type="ECO:0000256" key="1">
    <source>
        <dbReference type="SAM" id="Phobius"/>
    </source>
</evidence>